<dbReference type="EMBL" id="JAIZAY010000020">
    <property type="protein sequence ID" value="KAJ8023092.1"/>
    <property type="molecule type" value="Genomic_DNA"/>
</dbReference>
<accession>A0A9Q0YID0</accession>
<dbReference type="Pfam" id="PF01209">
    <property type="entry name" value="Ubie_methyltran"/>
    <property type="match status" value="1"/>
</dbReference>
<evidence type="ECO:0008006" key="3">
    <source>
        <dbReference type="Google" id="ProtNLM"/>
    </source>
</evidence>
<keyword evidence="2" id="KW-1185">Reference proteome</keyword>
<dbReference type="OrthoDB" id="2019266at2759"/>
<name>A0A9Q0YID0_HOLLE</name>
<protein>
    <recommendedName>
        <fullName evidence="3">Methyltransferase domain-containing protein</fullName>
    </recommendedName>
</protein>
<gene>
    <name evidence="1" type="ORF">HOLleu_38174</name>
</gene>
<organism evidence="1 2">
    <name type="scientific">Holothuria leucospilota</name>
    <name type="common">Black long sea cucumber</name>
    <name type="synonym">Mertensiothuria leucospilota</name>
    <dbReference type="NCBI Taxonomy" id="206669"/>
    <lineage>
        <taxon>Eukaryota</taxon>
        <taxon>Metazoa</taxon>
        <taxon>Echinodermata</taxon>
        <taxon>Eleutherozoa</taxon>
        <taxon>Echinozoa</taxon>
        <taxon>Holothuroidea</taxon>
        <taxon>Aspidochirotacea</taxon>
        <taxon>Aspidochirotida</taxon>
        <taxon>Holothuriidae</taxon>
        <taxon>Holothuria</taxon>
    </lineage>
</organism>
<dbReference type="Proteomes" id="UP001152320">
    <property type="component" value="Chromosome 20"/>
</dbReference>
<sequence length="225" mass="25429">MAAEFARVREDLLQGIAEDATGRLSNKWYTENASLYEKSMKPFYRFHEECLKIFKQKVVRKDCTIIDFAMGTGGLGEMLRDAGYTGKIDGIDRNTAMLEIAKSKNIYRNIWNGDIGSDKIENIDDDAYDHGVAGSCVGRGQIEFTSLPTLIRTIKLGGYLVWTLPAHQTEYEECSLEALKKHCDRWNSEGLCHLALCIPAMHTDTEDGYVIALQRGRKEDQQVVH</sequence>
<dbReference type="AlphaFoldDB" id="A0A9Q0YID0"/>
<comment type="caution">
    <text evidence="1">The sequence shown here is derived from an EMBL/GenBank/DDBJ whole genome shotgun (WGS) entry which is preliminary data.</text>
</comment>
<dbReference type="InterPro" id="IPR029063">
    <property type="entry name" value="SAM-dependent_MTases_sf"/>
</dbReference>
<evidence type="ECO:0000313" key="1">
    <source>
        <dbReference type="EMBL" id="KAJ8023092.1"/>
    </source>
</evidence>
<evidence type="ECO:0000313" key="2">
    <source>
        <dbReference type="Proteomes" id="UP001152320"/>
    </source>
</evidence>
<reference evidence="1" key="1">
    <citation type="submission" date="2021-10" db="EMBL/GenBank/DDBJ databases">
        <title>Tropical sea cucumber genome reveals ecological adaptation and Cuvierian tubules defense mechanism.</title>
        <authorList>
            <person name="Chen T."/>
        </authorList>
    </citation>
    <scope>NUCLEOTIDE SEQUENCE</scope>
    <source>
        <strain evidence="1">Nanhai2018</strain>
        <tissue evidence="1">Muscle</tissue>
    </source>
</reference>
<dbReference type="SUPFAM" id="SSF53335">
    <property type="entry name" value="S-adenosyl-L-methionine-dependent methyltransferases"/>
    <property type="match status" value="1"/>
</dbReference>
<proteinExistence type="predicted"/>
<dbReference type="Gene3D" id="3.40.50.150">
    <property type="entry name" value="Vaccinia Virus protein VP39"/>
    <property type="match status" value="1"/>
</dbReference>